<comment type="cofactor">
    <cofactor evidence="1 6">
        <name>heme</name>
        <dbReference type="ChEBI" id="CHEBI:30413"/>
    </cofactor>
</comment>
<keyword evidence="4" id="KW-0560">Oxidoreductase</keyword>
<keyword evidence="5 6" id="KW-0408">Iron</keyword>
<dbReference type="GO" id="GO:0004497">
    <property type="term" value="F:monooxygenase activity"/>
    <property type="evidence" value="ECO:0007669"/>
    <property type="project" value="InterPro"/>
</dbReference>
<dbReference type="InterPro" id="IPR050121">
    <property type="entry name" value="Cytochrome_P450_monoxygenase"/>
</dbReference>
<sequence>MFFALSSVLDDDLNLNLNLNHLNHLNLKPIDRIDWTRLVFVSLPYHAIRTFCVANAFFLVFLLLRWFSRWLAFHLGIDRYHYLHTPAPSSWSFHFIGHLKAILASNPAEAHLAYLRQVQCPIYSYRTILFANRLFISDPKAVAYILASQNSYDFEKPKFVRDFLTNILGEGILVSEGETHRRARRVLQPAFTPGTIRALTPVFFKYALQLRKNLLDCVDRTEGPAGRAFLPGQSDISASISSKASPVLNVAIWLSLCTMDIIGEAGFGHEFRSIEGMANPDAAEDVLRRAFVSATASAEHPGAIDIILMTLARITGLRFWQKLPTKRSRRIARQYELLREISQRIIDRKKEEVLEEMETLRMQQLPSASSASALATSERNGAGASAGVDLRATTTKQMFDELNEAGERPKDIIYQMLRANLSNDLPAALKLRDDEMLPQITTLLLAGQETTSTQLTWCLWLLAKPENKHFQTALRREVRDVFGGRDEIRHDELQSLKLLNNVMLETMRLQSAIPSSLRVPKRDHVLPLSQPYTTRDGKSTFDRLPIYKGQDLFVFIQALNRAPHLWGDDADAFNPGRWDALPESTTGLANGNGSGSGSGSGEWSTGTPAQNLWTFLAGPRGCIGKSFAIAEFKAILATLVRELEFDVIPGWEVEPKQDVVLSPRVKGQEGLKKQMPLRISRAVPEV</sequence>
<dbReference type="GO" id="GO:0016705">
    <property type="term" value="F:oxidoreductase activity, acting on paired donors, with incorporation or reduction of molecular oxygen"/>
    <property type="evidence" value="ECO:0007669"/>
    <property type="project" value="InterPro"/>
</dbReference>
<feature type="region of interest" description="Disordered" evidence="7">
    <location>
        <begin position="582"/>
        <end position="605"/>
    </location>
</feature>
<reference evidence="8" key="1">
    <citation type="journal article" date="2023" name="PhytoFront">
        <title>Draft Genome Resources of Seven Strains of Tilletia horrida, Causal Agent of Kernel Smut of Rice.</title>
        <authorList>
            <person name="Khanal S."/>
            <person name="Antony Babu S."/>
            <person name="Zhou X.G."/>
        </authorList>
    </citation>
    <scope>NUCLEOTIDE SEQUENCE</scope>
    <source>
        <strain evidence="8">TX3</strain>
    </source>
</reference>
<keyword evidence="3 6" id="KW-0479">Metal-binding</keyword>
<feature type="compositionally biased region" description="Low complexity" evidence="7">
    <location>
        <begin position="367"/>
        <end position="377"/>
    </location>
</feature>
<evidence type="ECO:0000256" key="3">
    <source>
        <dbReference type="ARBA" id="ARBA00022723"/>
    </source>
</evidence>
<gene>
    <name evidence="8" type="ORF">OC842_006408</name>
</gene>
<comment type="caution">
    <text evidence="8">The sequence shown here is derived from an EMBL/GenBank/DDBJ whole genome shotgun (WGS) entry which is preliminary data.</text>
</comment>
<evidence type="ECO:0000256" key="5">
    <source>
        <dbReference type="ARBA" id="ARBA00023004"/>
    </source>
</evidence>
<keyword evidence="9" id="KW-1185">Reference proteome</keyword>
<evidence type="ECO:0000256" key="7">
    <source>
        <dbReference type="SAM" id="MobiDB-lite"/>
    </source>
</evidence>
<dbReference type="Gene3D" id="1.10.630.10">
    <property type="entry name" value="Cytochrome P450"/>
    <property type="match status" value="1"/>
</dbReference>
<protein>
    <recommendedName>
        <fullName evidence="10">Cytochrome P450</fullName>
    </recommendedName>
</protein>
<dbReference type="Pfam" id="PF00067">
    <property type="entry name" value="p450"/>
    <property type="match status" value="1"/>
</dbReference>
<dbReference type="AlphaFoldDB" id="A0AAN6GAB2"/>
<dbReference type="Proteomes" id="UP001176521">
    <property type="component" value="Unassembled WGS sequence"/>
</dbReference>
<comment type="similarity">
    <text evidence="2">Belongs to the cytochrome P450 family.</text>
</comment>
<evidence type="ECO:0000256" key="1">
    <source>
        <dbReference type="ARBA" id="ARBA00001971"/>
    </source>
</evidence>
<feature type="compositionally biased region" description="Gly residues" evidence="7">
    <location>
        <begin position="590"/>
        <end position="600"/>
    </location>
</feature>
<dbReference type="GO" id="GO:0005506">
    <property type="term" value="F:iron ion binding"/>
    <property type="evidence" value="ECO:0007669"/>
    <property type="project" value="InterPro"/>
</dbReference>
<feature type="region of interest" description="Disordered" evidence="7">
    <location>
        <begin position="364"/>
        <end position="387"/>
    </location>
</feature>
<dbReference type="InterPro" id="IPR036396">
    <property type="entry name" value="Cyt_P450_sf"/>
</dbReference>
<dbReference type="SUPFAM" id="SSF48264">
    <property type="entry name" value="Cytochrome P450"/>
    <property type="match status" value="1"/>
</dbReference>
<dbReference type="PRINTS" id="PR00385">
    <property type="entry name" value="P450"/>
</dbReference>
<dbReference type="PANTHER" id="PTHR24305:SF166">
    <property type="entry name" value="CYTOCHROME P450 12A4, MITOCHONDRIAL-RELATED"/>
    <property type="match status" value="1"/>
</dbReference>
<dbReference type="InterPro" id="IPR001128">
    <property type="entry name" value="Cyt_P450"/>
</dbReference>
<dbReference type="PANTHER" id="PTHR24305">
    <property type="entry name" value="CYTOCHROME P450"/>
    <property type="match status" value="1"/>
</dbReference>
<dbReference type="PRINTS" id="PR00465">
    <property type="entry name" value="EP450IV"/>
</dbReference>
<keyword evidence="6" id="KW-0349">Heme</keyword>
<dbReference type="EMBL" id="JAPDMQ010000572">
    <property type="protein sequence ID" value="KAK0522635.1"/>
    <property type="molecule type" value="Genomic_DNA"/>
</dbReference>
<organism evidence="8 9">
    <name type="scientific">Tilletia horrida</name>
    <dbReference type="NCBI Taxonomy" id="155126"/>
    <lineage>
        <taxon>Eukaryota</taxon>
        <taxon>Fungi</taxon>
        <taxon>Dikarya</taxon>
        <taxon>Basidiomycota</taxon>
        <taxon>Ustilaginomycotina</taxon>
        <taxon>Exobasidiomycetes</taxon>
        <taxon>Tilletiales</taxon>
        <taxon>Tilletiaceae</taxon>
        <taxon>Tilletia</taxon>
    </lineage>
</organism>
<dbReference type="GO" id="GO:0020037">
    <property type="term" value="F:heme binding"/>
    <property type="evidence" value="ECO:0007669"/>
    <property type="project" value="InterPro"/>
</dbReference>
<accession>A0AAN6GAB2</accession>
<evidence type="ECO:0000256" key="2">
    <source>
        <dbReference type="ARBA" id="ARBA00010617"/>
    </source>
</evidence>
<evidence type="ECO:0008006" key="10">
    <source>
        <dbReference type="Google" id="ProtNLM"/>
    </source>
</evidence>
<proteinExistence type="inferred from homology"/>
<feature type="binding site" description="axial binding residue" evidence="6">
    <location>
        <position position="622"/>
    </location>
    <ligand>
        <name>heme</name>
        <dbReference type="ChEBI" id="CHEBI:30413"/>
    </ligand>
    <ligandPart>
        <name>Fe</name>
        <dbReference type="ChEBI" id="CHEBI:18248"/>
    </ligandPart>
</feature>
<evidence type="ECO:0000313" key="9">
    <source>
        <dbReference type="Proteomes" id="UP001176521"/>
    </source>
</evidence>
<dbReference type="InterPro" id="IPR002403">
    <property type="entry name" value="Cyt_P450_E_grp-IV"/>
</dbReference>
<name>A0AAN6GAB2_9BASI</name>
<evidence type="ECO:0000313" key="8">
    <source>
        <dbReference type="EMBL" id="KAK0522635.1"/>
    </source>
</evidence>
<evidence type="ECO:0000256" key="6">
    <source>
        <dbReference type="PIRSR" id="PIRSR602403-1"/>
    </source>
</evidence>
<evidence type="ECO:0000256" key="4">
    <source>
        <dbReference type="ARBA" id="ARBA00023002"/>
    </source>
</evidence>